<evidence type="ECO:0000313" key="2">
    <source>
        <dbReference type="EMBL" id="QHS88675.1"/>
    </source>
</evidence>
<dbReference type="EMBL" id="MN739102">
    <property type="protein sequence ID" value="QHS88675.1"/>
    <property type="molecule type" value="Genomic_DNA"/>
</dbReference>
<feature type="domain" description="DUF5672" evidence="1">
    <location>
        <begin position="66"/>
        <end position="198"/>
    </location>
</feature>
<reference evidence="2" key="1">
    <citation type="journal article" date="2020" name="Nature">
        <title>Giant virus diversity and host interactions through global metagenomics.</title>
        <authorList>
            <person name="Schulz F."/>
            <person name="Roux S."/>
            <person name="Paez-Espino D."/>
            <person name="Jungbluth S."/>
            <person name="Walsh D.A."/>
            <person name="Denef V.J."/>
            <person name="McMahon K.D."/>
            <person name="Konstantinidis K.T."/>
            <person name="Eloe-Fadrosh E.A."/>
            <person name="Kyrpides N.C."/>
            <person name="Woyke T."/>
        </authorList>
    </citation>
    <scope>NUCLEOTIDE SEQUENCE</scope>
    <source>
        <strain evidence="2">GVMAG-M-3300010158-59</strain>
    </source>
</reference>
<accession>A0A6C0B8W0</accession>
<sequence length="287" mass="34407">MYSAVIVEPRIHKALLFVLKNFLENLSNEWNIIIFHGNLNKRYIKSLIDNKLSQYKGRISLVNLNIDNLTREEYSRLFVSNKNFYRFIPTETFLVFQTDTMIFPPYKNLINNFLKYDYVGAPWPHDPRNNGHNVGNGGLSLRQKSKMLEIMDKEQEKNLPEDVFFSCTTEVELYKPSAEEAKLFSIENIFSDQTFGCHQPWRLKDELFHQYPETKKLTWLNDQLPNSYVKPIRIPIRIPYNNKRYIIIKRNPRSLLYANKRYSKFFPKKINYQISRPFMRTNLIRFR</sequence>
<dbReference type="Pfam" id="PF18922">
    <property type="entry name" value="DUF5672"/>
    <property type="match status" value="1"/>
</dbReference>
<dbReference type="AlphaFoldDB" id="A0A6C0B8W0"/>
<dbReference type="InterPro" id="IPR043729">
    <property type="entry name" value="DUF5672"/>
</dbReference>
<organism evidence="2">
    <name type="scientific">viral metagenome</name>
    <dbReference type="NCBI Taxonomy" id="1070528"/>
    <lineage>
        <taxon>unclassified sequences</taxon>
        <taxon>metagenomes</taxon>
        <taxon>organismal metagenomes</taxon>
    </lineage>
</organism>
<name>A0A6C0B8W0_9ZZZZ</name>
<proteinExistence type="predicted"/>
<protein>
    <recommendedName>
        <fullName evidence="1">DUF5672 domain-containing protein</fullName>
    </recommendedName>
</protein>
<evidence type="ECO:0000259" key="1">
    <source>
        <dbReference type="Pfam" id="PF18922"/>
    </source>
</evidence>